<feature type="compositionally biased region" description="Low complexity" evidence="1">
    <location>
        <begin position="100"/>
        <end position="126"/>
    </location>
</feature>
<feature type="compositionally biased region" description="Polar residues" evidence="1">
    <location>
        <begin position="362"/>
        <end position="376"/>
    </location>
</feature>
<feature type="region of interest" description="Disordered" evidence="1">
    <location>
        <begin position="226"/>
        <end position="303"/>
    </location>
</feature>
<feature type="compositionally biased region" description="Low complexity" evidence="1">
    <location>
        <begin position="144"/>
        <end position="160"/>
    </location>
</feature>
<organism evidence="3 4">
    <name type="scientific">Cryoendolithus antarcticus</name>
    <dbReference type="NCBI Taxonomy" id="1507870"/>
    <lineage>
        <taxon>Eukaryota</taxon>
        <taxon>Fungi</taxon>
        <taxon>Dikarya</taxon>
        <taxon>Ascomycota</taxon>
        <taxon>Pezizomycotina</taxon>
        <taxon>Dothideomycetes</taxon>
        <taxon>Dothideomycetidae</taxon>
        <taxon>Cladosporiales</taxon>
        <taxon>Cladosporiaceae</taxon>
        <taxon>Cryoendolithus</taxon>
    </lineage>
</organism>
<gene>
    <name evidence="3" type="ORF">B0A48_17817</name>
</gene>
<dbReference type="STRING" id="1507870.A0A1V8SAS1"/>
<feature type="compositionally biased region" description="Low complexity" evidence="1">
    <location>
        <begin position="1"/>
        <end position="49"/>
    </location>
</feature>
<protein>
    <submittedName>
        <fullName evidence="3">Uncharacterized protein</fullName>
    </submittedName>
</protein>
<comment type="caution">
    <text evidence="3">The sequence shown here is derived from an EMBL/GenBank/DDBJ whole genome shotgun (WGS) entry which is preliminary data.</text>
</comment>
<feature type="compositionally biased region" description="Low complexity" evidence="1">
    <location>
        <begin position="252"/>
        <end position="266"/>
    </location>
</feature>
<feature type="region of interest" description="Disordered" evidence="1">
    <location>
        <begin position="353"/>
        <end position="376"/>
    </location>
</feature>
<dbReference type="AlphaFoldDB" id="A0A1V8SAS1"/>
<evidence type="ECO:0000313" key="4">
    <source>
        <dbReference type="Proteomes" id="UP000192596"/>
    </source>
</evidence>
<feature type="transmembrane region" description="Helical" evidence="2">
    <location>
        <begin position="177"/>
        <end position="197"/>
    </location>
</feature>
<dbReference type="InParanoid" id="A0A1V8SAS1"/>
<evidence type="ECO:0000256" key="1">
    <source>
        <dbReference type="SAM" id="MobiDB-lite"/>
    </source>
</evidence>
<proteinExistence type="predicted"/>
<accession>A0A1V8SAS1</accession>
<feature type="compositionally biased region" description="Polar residues" evidence="1">
    <location>
        <begin position="286"/>
        <end position="301"/>
    </location>
</feature>
<keyword evidence="2" id="KW-0812">Transmembrane</keyword>
<keyword evidence="4" id="KW-1185">Reference proteome</keyword>
<feature type="region of interest" description="Disordered" evidence="1">
    <location>
        <begin position="1"/>
        <end position="160"/>
    </location>
</feature>
<evidence type="ECO:0000313" key="3">
    <source>
        <dbReference type="EMBL" id="OQN96255.1"/>
    </source>
</evidence>
<keyword evidence="2" id="KW-0472">Membrane</keyword>
<name>A0A1V8SAS1_9PEZI</name>
<feature type="region of interest" description="Disordered" evidence="1">
    <location>
        <begin position="400"/>
        <end position="423"/>
    </location>
</feature>
<dbReference type="EMBL" id="NAJO01000069">
    <property type="protein sequence ID" value="OQN96255.1"/>
    <property type="molecule type" value="Genomic_DNA"/>
</dbReference>
<sequence length="423" mass="42569">MSARASRLSQLAADSSASVASAASVASVASEASAANATPTDNADASTTALETSIGLDSATTIDIGGTPTQATDGGVSQTDSSVAAQTSSSETGAVVGGAATSNTQSSATQQSTPSTTPAPTTFSTSIHSAGSAAWENGPSTHDSSASPTPTTISSSSSTATPVAHGFNALSPGARGAVVFVPLVIALFLLFAIPVFLRRRRNRRNAAAGIASDSSLLPPMAMLGKKNHRSTPSTAPIMTGEENRTYYTGLDTSSSRMSSQRTSGPSGESQMANGTFYEPPPAYKKPTSSLEAEMTAANTGSPPGYSHALPPALVLPTISHSADHEPFDPFNDPPSPVVSVVSPLREVPEAAGGLAAAERPGTSRSHSAMSVTSDAYSDTASVHSARAARRSVGGAVFVARGRGSDPFADERRSGEGSGNVSPI</sequence>
<dbReference type="Proteomes" id="UP000192596">
    <property type="component" value="Unassembled WGS sequence"/>
</dbReference>
<keyword evidence="2" id="KW-1133">Transmembrane helix</keyword>
<evidence type="ECO:0000256" key="2">
    <source>
        <dbReference type="SAM" id="Phobius"/>
    </source>
</evidence>
<feature type="compositionally biased region" description="Polar residues" evidence="1">
    <location>
        <begin position="67"/>
        <end position="92"/>
    </location>
</feature>
<reference evidence="4" key="1">
    <citation type="submission" date="2017-03" db="EMBL/GenBank/DDBJ databases">
        <title>Genomes of endolithic fungi from Antarctica.</title>
        <authorList>
            <person name="Coleine C."/>
            <person name="Masonjones S."/>
            <person name="Stajich J.E."/>
        </authorList>
    </citation>
    <scope>NUCLEOTIDE SEQUENCE [LARGE SCALE GENOMIC DNA]</scope>
    <source>
        <strain evidence="4">CCFEE 5527</strain>
    </source>
</reference>